<keyword evidence="1" id="KW-1133">Transmembrane helix</keyword>
<sequence>MSIEPFDNDDTLLPFPQRDEMARLDAQISYLLVVMPLLIAIMCTVHSWFWLFCSILWFGGGVWAHLKKSEAYQSVFEDHFNSLIQVNLVSMALIPISWASATFWDIWWPAGVFWLWACYRQGYGFVRLCMGKPYNK</sequence>
<dbReference type="AlphaFoldDB" id="A0A4U1BJK3"/>
<dbReference type="OrthoDB" id="6399662at2"/>
<dbReference type="EMBL" id="SWCJ01000018">
    <property type="protein sequence ID" value="TKB51711.1"/>
    <property type="molecule type" value="Genomic_DNA"/>
</dbReference>
<feature type="transmembrane region" description="Helical" evidence="1">
    <location>
        <begin position="28"/>
        <end position="59"/>
    </location>
</feature>
<name>A0A4U1BJK3_9GAMM</name>
<dbReference type="RefSeq" id="WP_136864800.1">
    <property type="nucleotide sequence ID" value="NZ_SWCJ01000018.1"/>
</dbReference>
<keyword evidence="1" id="KW-0812">Transmembrane</keyword>
<evidence type="ECO:0000313" key="3">
    <source>
        <dbReference type="Proteomes" id="UP000305675"/>
    </source>
</evidence>
<reference evidence="2 3" key="1">
    <citation type="submission" date="2019-04" db="EMBL/GenBank/DDBJ databases">
        <authorList>
            <person name="Hwang J.C."/>
        </authorList>
    </citation>
    <scope>NUCLEOTIDE SEQUENCE [LARGE SCALE GENOMIC DNA]</scope>
    <source>
        <strain evidence="2 3">IMCC35002</strain>
    </source>
</reference>
<proteinExistence type="predicted"/>
<protein>
    <submittedName>
        <fullName evidence="2">Uncharacterized protein</fullName>
    </submittedName>
</protein>
<organism evidence="2 3">
    <name type="scientific">Ferrimonas aestuarii</name>
    <dbReference type="NCBI Taxonomy" id="2569539"/>
    <lineage>
        <taxon>Bacteria</taxon>
        <taxon>Pseudomonadati</taxon>
        <taxon>Pseudomonadota</taxon>
        <taxon>Gammaproteobacteria</taxon>
        <taxon>Alteromonadales</taxon>
        <taxon>Ferrimonadaceae</taxon>
        <taxon>Ferrimonas</taxon>
    </lineage>
</organism>
<gene>
    <name evidence="2" type="ORF">FCL42_17895</name>
</gene>
<evidence type="ECO:0000313" key="2">
    <source>
        <dbReference type="EMBL" id="TKB51711.1"/>
    </source>
</evidence>
<keyword evidence="3" id="KW-1185">Reference proteome</keyword>
<evidence type="ECO:0000256" key="1">
    <source>
        <dbReference type="SAM" id="Phobius"/>
    </source>
</evidence>
<comment type="caution">
    <text evidence="2">The sequence shown here is derived from an EMBL/GenBank/DDBJ whole genome shotgun (WGS) entry which is preliminary data.</text>
</comment>
<accession>A0A4U1BJK3</accession>
<feature type="transmembrane region" description="Helical" evidence="1">
    <location>
        <begin position="106"/>
        <end position="126"/>
    </location>
</feature>
<keyword evidence="1" id="KW-0472">Membrane</keyword>
<dbReference type="Proteomes" id="UP000305675">
    <property type="component" value="Unassembled WGS sequence"/>
</dbReference>